<evidence type="ECO:0000256" key="2">
    <source>
        <dbReference type="ARBA" id="ARBA00022525"/>
    </source>
</evidence>
<dbReference type="Gene3D" id="3.30.30.10">
    <property type="entry name" value="Knottin, scorpion toxin-like"/>
    <property type="match status" value="1"/>
</dbReference>
<name>B8XH43_BUTIS</name>
<dbReference type="InterPro" id="IPR001947">
    <property type="entry name" value="Scorpion_toxinS_K_inh"/>
</dbReference>
<dbReference type="GO" id="GO:0008200">
    <property type="term" value="F:ion channel inhibitor activity"/>
    <property type="evidence" value="ECO:0007669"/>
    <property type="project" value="InterPro"/>
</dbReference>
<sequence>MRTSAVLMIALLICSTIILSESQKRTNVPCNNSRPCVPVCIREVNNKNGKCSNGKCLCYP</sequence>
<evidence type="ECO:0000256" key="1">
    <source>
        <dbReference type="ARBA" id="ARBA00004613"/>
    </source>
</evidence>
<keyword evidence="3" id="KW-0732">Signal</keyword>
<keyword evidence="4" id="KW-0813">Transport</keyword>
<keyword evidence="4" id="KW-0406">Ion transport</keyword>
<organism evidence="4">
    <name type="scientific">Buthus israelis</name>
    <name type="common">Israeli scorpion</name>
    <name type="synonym">Buthus occitanus israelis</name>
    <dbReference type="NCBI Taxonomy" id="2899555"/>
    <lineage>
        <taxon>Eukaryota</taxon>
        <taxon>Metazoa</taxon>
        <taxon>Ecdysozoa</taxon>
        <taxon>Arthropoda</taxon>
        <taxon>Chelicerata</taxon>
        <taxon>Arachnida</taxon>
        <taxon>Scorpiones</taxon>
        <taxon>Buthida</taxon>
        <taxon>Buthoidea</taxon>
        <taxon>Buthidae</taxon>
        <taxon>Buthus</taxon>
    </lineage>
</organism>
<dbReference type="SUPFAM" id="SSF57095">
    <property type="entry name" value="Scorpion toxin-like"/>
    <property type="match status" value="1"/>
</dbReference>
<reference evidence="4" key="1">
    <citation type="submission" date="2008-10" db="EMBL/GenBank/DDBJ databases">
        <title>Buthus occitanus israelis scorpion toxin.</title>
        <authorList>
            <person name="Zilberberg N."/>
            <person name="Kozminsky-Atias A."/>
        </authorList>
    </citation>
    <scope>NUCLEOTIDE SEQUENCE</scope>
</reference>
<feature type="signal peptide" evidence="3">
    <location>
        <begin position="1"/>
        <end position="22"/>
    </location>
</feature>
<dbReference type="GO" id="GO:0005576">
    <property type="term" value="C:extracellular region"/>
    <property type="evidence" value="ECO:0007669"/>
    <property type="project" value="UniProtKB-SubCell"/>
</dbReference>
<dbReference type="GO" id="GO:0034220">
    <property type="term" value="P:monoatomic ion transmembrane transport"/>
    <property type="evidence" value="ECO:0007669"/>
    <property type="project" value="UniProtKB-KW"/>
</dbReference>
<proteinExistence type="evidence at transcript level"/>
<protein>
    <submittedName>
        <fullName evidence="4">Putative potassium channel toxin Tx753</fullName>
    </submittedName>
</protein>
<dbReference type="AlphaFoldDB" id="B8XH43"/>
<keyword evidence="2" id="KW-0964">Secreted</keyword>
<dbReference type="EMBL" id="FJ360832">
    <property type="protein sequence ID" value="ACJ23152.1"/>
    <property type="molecule type" value="mRNA"/>
</dbReference>
<dbReference type="Pfam" id="PF00451">
    <property type="entry name" value="Toxin_2"/>
    <property type="match status" value="1"/>
</dbReference>
<dbReference type="InterPro" id="IPR036574">
    <property type="entry name" value="Scorpion_toxin-like_sf"/>
</dbReference>
<evidence type="ECO:0000313" key="4">
    <source>
        <dbReference type="EMBL" id="ACJ23152.1"/>
    </source>
</evidence>
<evidence type="ECO:0000256" key="3">
    <source>
        <dbReference type="SAM" id="SignalP"/>
    </source>
</evidence>
<comment type="subcellular location">
    <subcellularLocation>
        <location evidence="1">Secreted</location>
    </subcellularLocation>
</comment>
<accession>B8XH43</accession>
<keyword evidence="4" id="KW-0407">Ion channel</keyword>
<feature type="chain" id="PRO_5002878826" evidence="3">
    <location>
        <begin position="23"/>
        <end position="60"/>
    </location>
</feature>